<gene>
    <name evidence="3" type="ORF">ACFS25_19695</name>
</gene>
<keyword evidence="3" id="KW-0378">Hydrolase</keyword>
<sequence>MIRFLQLTFASILLWVITVPAYAQTTLASWNFEGSPGSLTAAVASNITAGNAAFGTAVTSTTYVAGNGGGRAYTGTGWNVPSLNADKYIQVNLSPAASYTMSIAQLTFDEQRSGTGPTTWALRSSLDNFATFTDLNTTPTSTTSPTSNGSFTTRTVSFSANTSFQNLSTPVTLRIYGYGASGSGGTWRFDNITLSGVVAPINSTAPLISISPAALANFATVSGTPSSAKSYTVSGLNLTADITITTPTGYEVSKDNGGSYAGTQTLTQSGGVVASTTISVRLTGAGSGTVSGNVANESAGATAQNVTVSGTVNNANAPTTIGTARGQVGTTVTIQGRATVSSEFGGKLFYIQDATGGIAVYDATTSYGNQIQLGDLVQVTGPVALFQGKKEINGVVAFMKVDNTNQPVAPQTVTITQLTSGTYEGQLVTIQNATIGGSGGTFQGGSAGTYPLTTTDGAGELFVTSASNLVGATKPTAALTATGIADRFISTDASKNVVQLNPRAIIDIPGSEVAPPPPTITTCPASRDISDNDQTLSVVTWNLEWYGFDGGTYTCTNGSRTYADNGPTNEALQAQNVRSVMDGFNADIYILQEVSDKDRLVQNTPPGYALSCSDQYTSYFFQDLCDANGNPQGFNPTSINQKVCVMYKTSVISMIPAESKPLLASKYDYTSSSRSSAWASGRLPYLFVANATVNGQTRKLYIVDIHAKSGSAQDDYDRRKQDIIDLKAELDANYGNVNLILAGDYNDDVDQSIAAGNPSSYANFVGDANYTVISKELSNNSCNTDANFTDAIDHITVSNELAPAYIAGSVASVRPAVVNYATTTSDHYPTFARFNIAAALPVRLSSFGVKAVGENVAVSWTTSSETKSAYFDVERSANAIEFGAIGRVAAAGEAQSTKVYSLLDEHPLSGTNYYRLKQVDLDGQTAYSKIVSVVLDNLTPAFELLGNPTDNQAIHVAVRNLPNATYHLTTLTGRELPVQGQTQADGSMMFTPSQSLSPGVYLLRANAGATRLVRKVVVR</sequence>
<proteinExistence type="predicted"/>
<comment type="caution">
    <text evidence="3">The sequence shown here is derived from an EMBL/GenBank/DDBJ whole genome shotgun (WGS) entry which is preliminary data.</text>
</comment>
<dbReference type="Pfam" id="PF03372">
    <property type="entry name" value="Exo_endo_phos"/>
    <property type="match status" value="1"/>
</dbReference>
<dbReference type="InterPro" id="IPR026444">
    <property type="entry name" value="Secre_tail"/>
</dbReference>
<evidence type="ECO:0000256" key="1">
    <source>
        <dbReference type="SAM" id="SignalP"/>
    </source>
</evidence>
<feature type="signal peptide" evidence="1">
    <location>
        <begin position="1"/>
        <end position="23"/>
    </location>
</feature>
<protein>
    <submittedName>
        <fullName evidence="3">Endonuclease/exonuclease/phosphatase family protein</fullName>
    </submittedName>
</protein>
<keyword evidence="3" id="KW-0255">Endonuclease</keyword>
<keyword evidence="1" id="KW-0732">Signal</keyword>
<reference evidence="4" key="1">
    <citation type="journal article" date="2019" name="Int. J. Syst. Evol. Microbiol.">
        <title>The Global Catalogue of Microorganisms (GCM) 10K type strain sequencing project: providing services to taxonomists for standard genome sequencing and annotation.</title>
        <authorList>
            <consortium name="The Broad Institute Genomics Platform"/>
            <consortium name="The Broad Institute Genome Sequencing Center for Infectious Disease"/>
            <person name="Wu L."/>
            <person name="Ma J."/>
        </authorList>
    </citation>
    <scope>NUCLEOTIDE SEQUENCE [LARGE SCALE GENOMIC DNA]</scope>
    <source>
        <strain evidence="4">KCTC 52490</strain>
    </source>
</reference>
<keyword evidence="3" id="KW-0540">Nuclease</keyword>
<feature type="domain" description="Endonuclease/exonuclease/phosphatase" evidence="2">
    <location>
        <begin position="540"/>
        <end position="827"/>
    </location>
</feature>
<evidence type="ECO:0000313" key="4">
    <source>
        <dbReference type="Proteomes" id="UP001597512"/>
    </source>
</evidence>
<name>A0ABW6AKS1_9BACT</name>
<feature type="chain" id="PRO_5045144253" evidence="1">
    <location>
        <begin position="24"/>
        <end position="1019"/>
    </location>
</feature>
<keyword evidence="4" id="KW-1185">Reference proteome</keyword>
<dbReference type="GO" id="GO:0004519">
    <property type="term" value="F:endonuclease activity"/>
    <property type="evidence" value="ECO:0007669"/>
    <property type="project" value="UniProtKB-KW"/>
</dbReference>
<dbReference type="InterPro" id="IPR005135">
    <property type="entry name" value="Endo/exonuclease/phosphatase"/>
</dbReference>
<dbReference type="Proteomes" id="UP001597512">
    <property type="component" value="Unassembled WGS sequence"/>
</dbReference>
<accession>A0ABW6AKS1</accession>
<dbReference type="InterPro" id="IPR036691">
    <property type="entry name" value="Endo/exonu/phosph_ase_sf"/>
</dbReference>
<dbReference type="SUPFAM" id="SSF56219">
    <property type="entry name" value="DNase I-like"/>
    <property type="match status" value="1"/>
</dbReference>
<dbReference type="RefSeq" id="WP_381504393.1">
    <property type="nucleotide sequence ID" value="NZ_JBHUOM010000019.1"/>
</dbReference>
<evidence type="ECO:0000313" key="3">
    <source>
        <dbReference type="EMBL" id="MFD2936015.1"/>
    </source>
</evidence>
<organism evidence="3 4">
    <name type="scientific">Spirosoma flavum</name>
    <dbReference type="NCBI Taxonomy" id="2048557"/>
    <lineage>
        <taxon>Bacteria</taxon>
        <taxon>Pseudomonadati</taxon>
        <taxon>Bacteroidota</taxon>
        <taxon>Cytophagia</taxon>
        <taxon>Cytophagales</taxon>
        <taxon>Cytophagaceae</taxon>
        <taxon>Spirosoma</taxon>
    </lineage>
</organism>
<evidence type="ECO:0000259" key="2">
    <source>
        <dbReference type="Pfam" id="PF03372"/>
    </source>
</evidence>
<dbReference type="Gene3D" id="3.60.10.10">
    <property type="entry name" value="Endonuclease/exonuclease/phosphatase"/>
    <property type="match status" value="1"/>
</dbReference>
<dbReference type="EMBL" id="JBHUOM010000019">
    <property type="protein sequence ID" value="MFD2936015.1"/>
    <property type="molecule type" value="Genomic_DNA"/>
</dbReference>
<dbReference type="NCBIfam" id="TIGR04183">
    <property type="entry name" value="Por_Secre_tail"/>
    <property type="match status" value="1"/>
</dbReference>